<dbReference type="EMBL" id="PDZR01000008">
    <property type="protein sequence ID" value="PNG26229.1"/>
    <property type="molecule type" value="Genomic_DNA"/>
</dbReference>
<dbReference type="AlphaFoldDB" id="A0A2J7THJ8"/>
<protein>
    <submittedName>
        <fullName evidence="1">Uncharacterized protein</fullName>
    </submittedName>
</protein>
<name>A0A2J7THJ8_METSI</name>
<dbReference type="OrthoDB" id="8234117at2"/>
<gene>
    <name evidence="1" type="ORF">CR492_08875</name>
</gene>
<organism evidence="1 2">
    <name type="scientific">Methylocella silvestris</name>
    <dbReference type="NCBI Taxonomy" id="199596"/>
    <lineage>
        <taxon>Bacteria</taxon>
        <taxon>Pseudomonadati</taxon>
        <taxon>Pseudomonadota</taxon>
        <taxon>Alphaproteobacteria</taxon>
        <taxon>Hyphomicrobiales</taxon>
        <taxon>Beijerinckiaceae</taxon>
        <taxon>Methylocella</taxon>
    </lineage>
</organism>
<dbReference type="RefSeq" id="WP_102843396.1">
    <property type="nucleotide sequence ID" value="NZ_PDZR01000008.1"/>
</dbReference>
<evidence type="ECO:0000313" key="1">
    <source>
        <dbReference type="EMBL" id="PNG26229.1"/>
    </source>
</evidence>
<reference evidence="1 2" key="1">
    <citation type="submission" date="2017-10" db="EMBL/GenBank/DDBJ databases">
        <title>Genome announcement of Methylocella silvestris TVC from permafrost.</title>
        <authorList>
            <person name="Wang J."/>
            <person name="Geng K."/>
            <person name="Ul-Haque F."/>
            <person name="Crombie A.T."/>
            <person name="Street L.E."/>
            <person name="Wookey P.A."/>
            <person name="Murrell J.C."/>
            <person name="Pratscher J."/>
        </authorList>
    </citation>
    <scope>NUCLEOTIDE SEQUENCE [LARGE SCALE GENOMIC DNA]</scope>
    <source>
        <strain evidence="1 2">TVC</strain>
    </source>
</reference>
<sequence>MDPALISALSALAGSLIGGLTAIATTWFTQHGRLVSERRVREVVRREALYTEFIAEISRLLVDALEHECQTLGQFVNVYAQIGRMRLISSPEVVAKAEKLVRFIGDAYMAPNMSFADLKAMVSKGDADPLKDFSEACRTEMIAFENLR</sequence>
<accession>A0A2J7THJ8</accession>
<proteinExistence type="predicted"/>
<dbReference type="Proteomes" id="UP000236286">
    <property type="component" value="Unassembled WGS sequence"/>
</dbReference>
<evidence type="ECO:0000313" key="2">
    <source>
        <dbReference type="Proteomes" id="UP000236286"/>
    </source>
</evidence>
<comment type="caution">
    <text evidence="1">The sequence shown here is derived from an EMBL/GenBank/DDBJ whole genome shotgun (WGS) entry which is preliminary data.</text>
</comment>